<feature type="compositionally biased region" description="Basic and acidic residues" evidence="4">
    <location>
        <begin position="105"/>
        <end position="114"/>
    </location>
</feature>
<keyword evidence="8" id="KW-1185">Reference proteome</keyword>
<dbReference type="InterPro" id="IPR025713">
    <property type="entry name" value="MotB-like_N_dom"/>
</dbReference>
<gene>
    <name evidence="7" type="ORF">SAMN04487940_106103</name>
</gene>
<evidence type="ECO:0000256" key="4">
    <source>
        <dbReference type="SAM" id="MobiDB-lite"/>
    </source>
</evidence>
<proteinExistence type="predicted"/>
<dbReference type="InterPro" id="IPR036737">
    <property type="entry name" value="OmpA-like_sf"/>
</dbReference>
<evidence type="ECO:0000256" key="3">
    <source>
        <dbReference type="ARBA" id="ARBA00023136"/>
    </source>
</evidence>
<comment type="caution">
    <text evidence="7">The sequence shown here is derived from an EMBL/GenBank/DDBJ whole genome shotgun (WGS) entry which is preliminary data.</text>
</comment>
<evidence type="ECO:0000313" key="7">
    <source>
        <dbReference type="EMBL" id="SEJ47375.1"/>
    </source>
</evidence>
<accession>A0A975WA19</accession>
<keyword evidence="2 5" id="KW-0812">Transmembrane</keyword>
<reference evidence="7 8" key="1">
    <citation type="submission" date="2016-10" db="EMBL/GenBank/DDBJ databases">
        <authorList>
            <person name="Varghese N."/>
            <person name="Submissions S."/>
        </authorList>
    </citation>
    <scope>NUCLEOTIDE SEQUENCE [LARGE SCALE GENOMIC DNA]</scope>
    <source>
        <strain evidence="7 8">FF3</strain>
    </source>
</reference>
<protein>
    <submittedName>
        <fullName evidence="7">Chemotaxis protein MotB</fullName>
    </submittedName>
</protein>
<keyword evidence="5" id="KW-1133">Transmembrane helix</keyword>
<feature type="transmembrane region" description="Helical" evidence="5">
    <location>
        <begin position="30"/>
        <end position="49"/>
    </location>
</feature>
<dbReference type="RefSeq" id="WP_074836520.1">
    <property type="nucleotide sequence ID" value="NZ_FNYY01000006.1"/>
</dbReference>
<dbReference type="PANTHER" id="PTHR30329">
    <property type="entry name" value="STATOR ELEMENT OF FLAGELLAR MOTOR COMPLEX"/>
    <property type="match status" value="1"/>
</dbReference>
<evidence type="ECO:0000256" key="5">
    <source>
        <dbReference type="SAM" id="Phobius"/>
    </source>
</evidence>
<feature type="domain" description="Motility protein B-like N-terminal" evidence="6">
    <location>
        <begin position="14"/>
        <end position="65"/>
    </location>
</feature>
<keyword evidence="3 5" id="KW-0472">Membrane</keyword>
<dbReference type="Proteomes" id="UP000182932">
    <property type="component" value="Unassembled WGS sequence"/>
</dbReference>
<dbReference type="Pfam" id="PF13677">
    <property type="entry name" value="MotB_plug"/>
    <property type="match status" value="1"/>
</dbReference>
<name>A0A975WA19_9RHOB</name>
<comment type="subcellular location">
    <subcellularLocation>
        <location evidence="1">Membrane</location>
    </subcellularLocation>
</comment>
<dbReference type="InterPro" id="IPR050330">
    <property type="entry name" value="Bact_OuterMem_StrucFunc"/>
</dbReference>
<organism evidence="7 8">
    <name type="scientific">Marinovum algicola</name>
    <dbReference type="NCBI Taxonomy" id="42444"/>
    <lineage>
        <taxon>Bacteria</taxon>
        <taxon>Pseudomonadati</taxon>
        <taxon>Pseudomonadota</taxon>
        <taxon>Alphaproteobacteria</taxon>
        <taxon>Rhodobacterales</taxon>
        <taxon>Roseobacteraceae</taxon>
        <taxon>Marinovum</taxon>
    </lineage>
</organism>
<feature type="region of interest" description="Disordered" evidence="4">
    <location>
        <begin position="84"/>
        <end position="125"/>
    </location>
</feature>
<evidence type="ECO:0000256" key="2">
    <source>
        <dbReference type="ARBA" id="ARBA00022692"/>
    </source>
</evidence>
<dbReference type="EMBL" id="FNYY01000006">
    <property type="protein sequence ID" value="SEJ47375.1"/>
    <property type="molecule type" value="Genomic_DNA"/>
</dbReference>
<dbReference type="AlphaFoldDB" id="A0A975WA19"/>
<dbReference type="GeneID" id="80818360"/>
<dbReference type="GO" id="GO:0016020">
    <property type="term" value="C:membrane"/>
    <property type="evidence" value="ECO:0007669"/>
    <property type="project" value="UniProtKB-SubCell"/>
</dbReference>
<sequence length="283" mass="30423">MSADGNVAPVIIKRKKVVGGDGHHGGAWKVAYADFVTAMMAFFLLMWLLNATTEKQRKGLADYFAPTIPINRVSGGGSGAFGGDSVFSEETLPQNGTGASNKHPTNGDKARGDTGIDPSGENAGDTAFEAQANTIKEALYGRGGESMVAENALRHVVMKTTDEGLVLELFELPDSRLFDAFGNPTEVLAVLADALAEAARTVDNPLAIEGHVPTSPIVLRRNLAWDRSVQRAQLFRNMLEFEGLPPGDVARVTGHADRDRVDDNPLALRNSRLEVIFLRQQSP</sequence>
<evidence type="ECO:0000256" key="1">
    <source>
        <dbReference type="ARBA" id="ARBA00004370"/>
    </source>
</evidence>
<dbReference type="PANTHER" id="PTHR30329:SF21">
    <property type="entry name" value="LIPOPROTEIN YIAD-RELATED"/>
    <property type="match status" value="1"/>
</dbReference>
<evidence type="ECO:0000259" key="6">
    <source>
        <dbReference type="Pfam" id="PF13677"/>
    </source>
</evidence>
<feature type="compositionally biased region" description="Polar residues" evidence="4">
    <location>
        <begin position="91"/>
        <end position="104"/>
    </location>
</feature>
<evidence type="ECO:0000313" key="8">
    <source>
        <dbReference type="Proteomes" id="UP000182932"/>
    </source>
</evidence>
<dbReference type="Gene3D" id="3.30.1330.60">
    <property type="entry name" value="OmpA-like domain"/>
    <property type="match status" value="1"/>
</dbReference>